<dbReference type="Pfam" id="PF01544">
    <property type="entry name" value="CorA"/>
    <property type="match status" value="1"/>
</dbReference>
<dbReference type="AlphaFoldDB" id="A0A6A6DF23"/>
<dbReference type="GO" id="GO:0016020">
    <property type="term" value="C:membrane"/>
    <property type="evidence" value="ECO:0007669"/>
    <property type="project" value="InterPro"/>
</dbReference>
<keyword evidence="2" id="KW-0812">Transmembrane</keyword>
<keyword evidence="4" id="KW-1185">Reference proteome</keyword>
<protein>
    <submittedName>
        <fullName evidence="3">Uncharacterized protein</fullName>
    </submittedName>
</protein>
<evidence type="ECO:0000256" key="2">
    <source>
        <dbReference type="SAM" id="Phobius"/>
    </source>
</evidence>
<dbReference type="Proteomes" id="UP000800200">
    <property type="component" value="Unassembled WGS sequence"/>
</dbReference>
<gene>
    <name evidence="3" type="ORF">K469DRAFT_755601</name>
</gene>
<sequence>MPPITSKQEAADEYRERIRLLGTPWEGRPITPWPGLTSLLKFIKIRHDCTKPAEISIVNIPAERGINAASGPASEISIIPTEGYHGLLEEMPSLAGNTSSSHLIIVENICPGSLALLGGAYDIDPQFFAGHVNVLPWYRMDEKIPERLPSLPSTKKAEDFLLLRYVETREVSALDNASIHANSVLWPDGHETRLQHSAGKLIPLSRQGQEFPLMAFTRQTVSVWCQKKTNGDGWIAIMLLDPPFRLKPKHGFVGQAEYRNPGLRPKMKEEFRGDEYKQSFRQAFCHLLQQRCSADKMYLSTCATDAFLVLYEGYRIIASEWLVANEYIKRELANIELRLEKTESTFQELEALLKELYRIRRRCNKYCELVTEAASQCKNRGQALWPSTQHGNAEAISLADRHARELEADFQYVLDNMTTSISRIEKNITLLMTLVSIGEGRQGLQENGGIALLTLVATIFLPSETVATVLGLQTRYGPGANKFWVLWAVALPLTLLVVAISSLYPTGSAALNQLWAKYFRPKPRTVCKPLSGSKDEDIVLFNDPKLQMNRTSLYAVV</sequence>
<feature type="transmembrane region" description="Helical" evidence="2">
    <location>
        <begin position="484"/>
        <end position="504"/>
    </location>
</feature>
<evidence type="ECO:0000313" key="3">
    <source>
        <dbReference type="EMBL" id="KAF2176590.1"/>
    </source>
</evidence>
<keyword evidence="2" id="KW-0472">Membrane</keyword>
<keyword evidence="2" id="KW-1133">Transmembrane helix</keyword>
<feature type="coiled-coil region" evidence="1">
    <location>
        <begin position="325"/>
        <end position="359"/>
    </location>
</feature>
<dbReference type="OrthoDB" id="3231000at2759"/>
<accession>A0A6A6DF23</accession>
<dbReference type="EMBL" id="ML994705">
    <property type="protein sequence ID" value="KAF2176590.1"/>
    <property type="molecule type" value="Genomic_DNA"/>
</dbReference>
<keyword evidence="1" id="KW-0175">Coiled coil</keyword>
<reference evidence="3" key="1">
    <citation type="journal article" date="2020" name="Stud. Mycol.">
        <title>101 Dothideomycetes genomes: a test case for predicting lifestyles and emergence of pathogens.</title>
        <authorList>
            <person name="Haridas S."/>
            <person name="Albert R."/>
            <person name="Binder M."/>
            <person name="Bloem J."/>
            <person name="Labutti K."/>
            <person name="Salamov A."/>
            <person name="Andreopoulos B."/>
            <person name="Baker S."/>
            <person name="Barry K."/>
            <person name="Bills G."/>
            <person name="Bluhm B."/>
            <person name="Cannon C."/>
            <person name="Castanera R."/>
            <person name="Culley D."/>
            <person name="Daum C."/>
            <person name="Ezra D."/>
            <person name="Gonzalez J."/>
            <person name="Henrissat B."/>
            <person name="Kuo A."/>
            <person name="Liang C."/>
            <person name="Lipzen A."/>
            <person name="Lutzoni F."/>
            <person name="Magnuson J."/>
            <person name="Mondo S."/>
            <person name="Nolan M."/>
            <person name="Ohm R."/>
            <person name="Pangilinan J."/>
            <person name="Park H.-J."/>
            <person name="Ramirez L."/>
            <person name="Alfaro M."/>
            <person name="Sun H."/>
            <person name="Tritt A."/>
            <person name="Yoshinaga Y."/>
            <person name="Zwiers L.-H."/>
            <person name="Turgeon B."/>
            <person name="Goodwin S."/>
            <person name="Spatafora J."/>
            <person name="Crous P."/>
            <person name="Grigoriev I."/>
        </authorList>
    </citation>
    <scope>NUCLEOTIDE SEQUENCE</scope>
    <source>
        <strain evidence="3">CBS 207.26</strain>
    </source>
</reference>
<evidence type="ECO:0000313" key="4">
    <source>
        <dbReference type="Proteomes" id="UP000800200"/>
    </source>
</evidence>
<feature type="transmembrane region" description="Helical" evidence="2">
    <location>
        <begin position="450"/>
        <end position="472"/>
    </location>
</feature>
<name>A0A6A6DF23_9PEZI</name>
<dbReference type="GO" id="GO:0046873">
    <property type="term" value="F:metal ion transmembrane transporter activity"/>
    <property type="evidence" value="ECO:0007669"/>
    <property type="project" value="InterPro"/>
</dbReference>
<evidence type="ECO:0000256" key="1">
    <source>
        <dbReference type="SAM" id="Coils"/>
    </source>
</evidence>
<organism evidence="3 4">
    <name type="scientific">Zopfia rhizophila CBS 207.26</name>
    <dbReference type="NCBI Taxonomy" id="1314779"/>
    <lineage>
        <taxon>Eukaryota</taxon>
        <taxon>Fungi</taxon>
        <taxon>Dikarya</taxon>
        <taxon>Ascomycota</taxon>
        <taxon>Pezizomycotina</taxon>
        <taxon>Dothideomycetes</taxon>
        <taxon>Dothideomycetes incertae sedis</taxon>
        <taxon>Zopfiaceae</taxon>
        <taxon>Zopfia</taxon>
    </lineage>
</organism>
<proteinExistence type="predicted"/>
<dbReference type="Gene3D" id="1.20.58.340">
    <property type="entry name" value="Magnesium transport protein CorA, transmembrane region"/>
    <property type="match status" value="1"/>
</dbReference>
<dbReference type="InterPro" id="IPR002523">
    <property type="entry name" value="MgTranspt_CorA/ZnTranspt_ZntB"/>
</dbReference>